<gene>
    <name evidence="1" type="ORF">LILY_63</name>
</gene>
<proteinExistence type="predicted"/>
<dbReference type="KEGG" id="vg:26629241"/>
<reference evidence="1 2" key="1">
    <citation type="journal article" date="2015" name="Genome Announc.">
        <title>Genome Sequences of Six Paenibacillus larvae Siphoviridae Phages.</title>
        <authorList>
            <person name="Carson S."/>
            <person name="Bruff E."/>
            <person name="DeFoor W."/>
            <person name="Dums J."/>
            <person name="Groth A."/>
            <person name="Hatfield T."/>
            <person name="Iyer A."/>
            <person name="Joshi K."/>
            <person name="McAdams S."/>
            <person name="Miles D."/>
            <person name="Miller D."/>
            <person name="Oufkir A."/>
            <person name="Raynor B."/>
            <person name="Riley S."/>
            <person name="Roland S."/>
            <person name="Rozier H."/>
            <person name="Talley S."/>
            <person name="Miller E.S."/>
        </authorList>
    </citation>
    <scope>NUCLEOTIDE SEQUENCE [LARGE SCALE GENOMIC DNA]</scope>
</reference>
<keyword evidence="2" id="KW-1185">Reference proteome</keyword>
<name>A0A0C5AEM3_9CAUD</name>
<sequence length="163" mass="18417">MESSQEIEQLTLFPQDTLANLSVMPGSEKARKMTVTSGQKLLGSYRKFGPIGSSVRMLLGTSLWGSMMCYLTWKILNTPRKHLLFQLVPSGPYTEETGYLYLPTPTASMGKGAAKDRYRGSFKYKGSFTMEALRHGPEDPQYMNPNYCELIMGFPIKWTDLDH</sequence>
<dbReference type="Proteomes" id="UP000032129">
    <property type="component" value="Segment"/>
</dbReference>
<organism evidence="1 2">
    <name type="scientific">Bacteriophage Lily</name>
    <dbReference type="NCBI Taxonomy" id="1589751"/>
    <lineage>
        <taxon>Viruses</taxon>
        <taxon>Duplodnaviria</taxon>
        <taxon>Heunggongvirae</taxon>
        <taxon>Uroviricota</taxon>
        <taxon>Caudoviricetes</taxon>
        <taxon>Lilyvirus</taxon>
        <taxon>Lilyvirus lily</taxon>
    </lineage>
</organism>
<evidence type="ECO:0000313" key="2">
    <source>
        <dbReference type="Proteomes" id="UP000032129"/>
    </source>
</evidence>
<protein>
    <submittedName>
        <fullName evidence="1">Uncharacterized protein</fullName>
    </submittedName>
</protein>
<dbReference type="GeneID" id="26629241"/>
<dbReference type="RefSeq" id="YP_009202269.1">
    <property type="nucleotide sequence ID" value="NC_028841.1"/>
</dbReference>
<dbReference type="OrthoDB" id="6708at10239"/>
<accession>A0A0C5AEM3</accession>
<evidence type="ECO:0000313" key="1">
    <source>
        <dbReference type="EMBL" id="AJK27787.1"/>
    </source>
</evidence>
<dbReference type="EMBL" id="KP296792">
    <property type="protein sequence ID" value="AJK27787.1"/>
    <property type="molecule type" value="Genomic_DNA"/>
</dbReference>